<dbReference type="GO" id="GO:0005930">
    <property type="term" value="C:axoneme"/>
    <property type="evidence" value="ECO:0007669"/>
    <property type="project" value="UniProtKB-SubCell"/>
</dbReference>
<comment type="subcellular location">
    <subcellularLocation>
        <location evidence="1">Cytoplasm</location>
        <location evidence="1">Cytoskeleton</location>
        <location evidence="1">Cilium axoneme</location>
    </subcellularLocation>
</comment>
<comment type="caution">
    <text evidence="2">The sequence shown here is derived from an EMBL/GenBank/DDBJ whole genome shotgun (WGS) entry which is preliminary data.</text>
</comment>
<evidence type="ECO:0000313" key="3">
    <source>
        <dbReference type="Proteomes" id="UP000650467"/>
    </source>
</evidence>
<protein>
    <submittedName>
        <fullName evidence="2">Uncharacterized protein</fullName>
    </submittedName>
</protein>
<evidence type="ECO:0000256" key="1">
    <source>
        <dbReference type="ARBA" id="ARBA00004430"/>
    </source>
</evidence>
<dbReference type="EMBL" id="JAEHOC010000004">
    <property type="protein sequence ID" value="KAG2442563.1"/>
    <property type="molecule type" value="Genomic_DNA"/>
</dbReference>
<evidence type="ECO:0000313" key="2">
    <source>
        <dbReference type="EMBL" id="KAG2442563.1"/>
    </source>
</evidence>
<reference evidence="2" key="1">
    <citation type="journal article" date="2020" name="bioRxiv">
        <title>Comparative genomics of Chlamydomonas.</title>
        <authorList>
            <person name="Craig R.J."/>
            <person name="Hasan A.R."/>
            <person name="Ness R.W."/>
            <person name="Keightley P.D."/>
        </authorList>
    </citation>
    <scope>NUCLEOTIDE SEQUENCE</scope>
    <source>
        <strain evidence="2">SAG 7.73</strain>
    </source>
</reference>
<proteinExistence type="predicted"/>
<dbReference type="OrthoDB" id="544510at2759"/>
<dbReference type="InterPro" id="IPR032675">
    <property type="entry name" value="LRR_dom_sf"/>
</dbReference>
<accession>A0A835TFP3</accession>
<organism evidence="2 3">
    <name type="scientific">Chlamydomonas incerta</name>
    <dbReference type="NCBI Taxonomy" id="51695"/>
    <lineage>
        <taxon>Eukaryota</taxon>
        <taxon>Viridiplantae</taxon>
        <taxon>Chlorophyta</taxon>
        <taxon>core chlorophytes</taxon>
        <taxon>Chlorophyceae</taxon>
        <taxon>CS clade</taxon>
        <taxon>Chlamydomonadales</taxon>
        <taxon>Chlamydomonadaceae</taxon>
        <taxon>Chlamydomonas</taxon>
    </lineage>
</organism>
<gene>
    <name evidence="2" type="ORF">HXX76_002649</name>
</gene>
<dbReference type="Gene3D" id="3.80.10.10">
    <property type="entry name" value="Ribonuclease Inhibitor"/>
    <property type="match status" value="1"/>
</dbReference>
<dbReference type="Proteomes" id="UP000650467">
    <property type="component" value="Unassembled WGS sequence"/>
</dbReference>
<keyword evidence="3" id="KW-1185">Reference proteome</keyword>
<name>A0A835TFP3_CHLIN</name>
<dbReference type="AlphaFoldDB" id="A0A835TFP3"/>
<dbReference type="SUPFAM" id="SSF52047">
    <property type="entry name" value="RNI-like"/>
    <property type="match status" value="1"/>
</dbReference>
<sequence length="375" mass="39522">MKRFEAAGLYDHPALLRHLLALQAFAEDWHVRQLRLALPQPRSCRSLCQLRLVSSRLQHLEFTCATWLRQLDWILLVPPPAEAAPTAAAAATVAAGGVMQAAQPPPLTCLCLRDCAALQAQALTPLAYLAPTLRLLDLSGAAALDDGAAGVLASLRHLEVLNLNYTAVGDVTLAALTYGARVAAWARKHGTTPPPEAAAWPELSVHRLHLAGTRITAAGVAQLTDLPRLSFLDVRGVGLPRATLRLLENRFSLSLVQGAVLAASNALAAALINHPEHAACACPPADMAALLAQGQASPAAASARTRRRQQLARLRAARGLQTSGEAIGAAAAGVQPVLPAAPAMGPGWEQQWAMRGIQQLIDTVEALLQAEGRTP</sequence>